<dbReference type="EMBL" id="JBHSQJ010000240">
    <property type="protein sequence ID" value="MFC5911743.1"/>
    <property type="molecule type" value="Genomic_DNA"/>
</dbReference>
<comment type="caution">
    <text evidence="2">The sequence shown here is derived from an EMBL/GenBank/DDBJ whole genome shotgun (WGS) entry which is preliminary data.</text>
</comment>
<keyword evidence="3" id="KW-1185">Reference proteome</keyword>
<evidence type="ECO:0000313" key="2">
    <source>
        <dbReference type="EMBL" id="MFC5911743.1"/>
    </source>
</evidence>
<sequence length="265" mass="27004">MTAPPSPGGASGTKGSGGGGTPTGSLGCTFHGKQYPCYDANRGWFNSQDGCYWEAANPQPAAGDPAWQGHQPGDGTVYQVSCDMTGGGGFAFQWRATPPPGYGGAVSIAKLAQQAVSKMTLNGPDIGIAPKPGGKGLVGLPVWLWDNVSPTTYGPNTASASASGVTVTATGQVSQIAWDMGDGTTVTCDDAGVAYQPSFGARMPACGHVYTRTSAHQPGGAYPITATSTWVVNWQATTGQSGQISVTRQSRTSAVIGELQVLNNN</sequence>
<reference evidence="3" key="1">
    <citation type="journal article" date="2019" name="Int. J. Syst. Evol. Microbiol.">
        <title>The Global Catalogue of Microorganisms (GCM) 10K type strain sequencing project: providing services to taxonomists for standard genome sequencing and annotation.</title>
        <authorList>
            <consortium name="The Broad Institute Genomics Platform"/>
            <consortium name="The Broad Institute Genome Sequencing Center for Infectious Disease"/>
            <person name="Wu L."/>
            <person name="Ma J."/>
        </authorList>
    </citation>
    <scope>NUCLEOTIDE SEQUENCE [LARGE SCALE GENOMIC DNA]</scope>
    <source>
        <strain evidence="3">JCM 4816</strain>
    </source>
</reference>
<dbReference type="RefSeq" id="WP_380591221.1">
    <property type="nucleotide sequence ID" value="NZ_JBHSQJ010000240.1"/>
</dbReference>
<protein>
    <submittedName>
        <fullName evidence="2">ATP/GTP-binding protein</fullName>
    </submittedName>
</protein>
<gene>
    <name evidence="2" type="ORF">ACFP3V_31625</name>
</gene>
<organism evidence="2 3">
    <name type="scientific">Streptacidiphilus monticola</name>
    <dbReference type="NCBI Taxonomy" id="2161674"/>
    <lineage>
        <taxon>Bacteria</taxon>
        <taxon>Bacillati</taxon>
        <taxon>Actinomycetota</taxon>
        <taxon>Actinomycetes</taxon>
        <taxon>Kitasatosporales</taxon>
        <taxon>Streptomycetaceae</taxon>
        <taxon>Streptacidiphilus</taxon>
    </lineage>
</organism>
<proteinExistence type="predicted"/>
<name>A0ABW1GC27_9ACTN</name>
<accession>A0ABW1GC27</accession>
<dbReference type="Proteomes" id="UP001596174">
    <property type="component" value="Unassembled WGS sequence"/>
</dbReference>
<feature type="compositionally biased region" description="Gly residues" evidence="1">
    <location>
        <begin position="9"/>
        <end position="20"/>
    </location>
</feature>
<feature type="region of interest" description="Disordered" evidence="1">
    <location>
        <begin position="1"/>
        <end position="20"/>
    </location>
</feature>
<evidence type="ECO:0000256" key="1">
    <source>
        <dbReference type="SAM" id="MobiDB-lite"/>
    </source>
</evidence>
<evidence type="ECO:0000313" key="3">
    <source>
        <dbReference type="Proteomes" id="UP001596174"/>
    </source>
</evidence>